<gene>
    <name evidence="3" type="ORF">TrST_g11113</name>
</gene>
<proteinExistence type="predicted"/>
<organism evidence="3 4">
    <name type="scientific">Triparma strigata</name>
    <dbReference type="NCBI Taxonomy" id="1606541"/>
    <lineage>
        <taxon>Eukaryota</taxon>
        <taxon>Sar</taxon>
        <taxon>Stramenopiles</taxon>
        <taxon>Ochrophyta</taxon>
        <taxon>Bolidophyceae</taxon>
        <taxon>Parmales</taxon>
        <taxon>Triparmaceae</taxon>
        <taxon>Triparma</taxon>
    </lineage>
</organism>
<sequence>MISCRGYARKLIFATLLASFFSPANANALPGQPDLHVSAAARGDVETFPSEGNSTAPIQPHPSGVMYPKTSASLATVDLGWSPLLEAARKVYFEPTEEAEEVLAAVAIAVVVALLTHFFLDAVKQKFKPRLPRSRSKRAYRAELAKLSRMSERWQRNLKVR</sequence>
<evidence type="ECO:0000256" key="1">
    <source>
        <dbReference type="SAM" id="Phobius"/>
    </source>
</evidence>
<dbReference type="EMBL" id="BRXY01000337">
    <property type="protein sequence ID" value="GMH88045.1"/>
    <property type="molecule type" value="Genomic_DNA"/>
</dbReference>
<evidence type="ECO:0000256" key="2">
    <source>
        <dbReference type="SAM" id="SignalP"/>
    </source>
</evidence>
<keyword evidence="1" id="KW-0812">Transmembrane</keyword>
<evidence type="ECO:0008006" key="5">
    <source>
        <dbReference type="Google" id="ProtNLM"/>
    </source>
</evidence>
<reference evidence="4" key="1">
    <citation type="journal article" date="2023" name="Commun. Biol.">
        <title>Genome analysis of Parmales, the sister group of diatoms, reveals the evolutionary specialization of diatoms from phago-mixotrophs to photoautotrophs.</title>
        <authorList>
            <person name="Ban H."/>
            <person name="Sato S."/>
            <person name="Yoshikawa S."/>
            <person name="Yamada K."/>
            <person name="Nakamura Y."/>
            <person name="Ichinomiya M."/>
            <person name="Sato N."/>
            <person name="Blanc-Mathieu R."/>
            <person name="Endo H."/>
            <person name="Kuwata A."/>
            <person name="Ogata H."/>
        </authorList>
    </citation>
    <scope>NUCLEOTIDE SEQUENCE [LARGE SCALE GENOMIC DNA]</scope>
    <source>
        <strain evidence="4">NIES 3701</strain>
    </source>
</reference>
<evidence type="ECO:0000313" key="3">
    <source>
        <dbReference type="EMBL" id="GMH88045.1"/>
    </source>
</evidence>
<protein>
    <recommendedName>
        <fullName evidence="5">Transmembrane protein</fullName>
    </recommendedName>
</protein>
<name>A0A9W7BKU9_9STRA</name>
<comment type="caution">
    <text evidence="3">The sequence shown here is derived from an EMBL/GenBank/DDBJ whole genome shotgun (WGS) entry which is preliminary data.</text>
</comment>
<keyword evidence="2" id="KW-0732">Signal</keyword>
<keyword evidence="1" id="KW-1133">Transmembrane helix</keyword>
<dbReference type="AlphaFoldDB" id="A0A9W7BKU9"/>
<keyword evidence="1" id="KW-0472">Membrane</keyword>
<evidence type="ECO:0000313" key="4">
    <source>
        <dbReference type="Proteomes" id="UP001165085"/>
    </source>
</evidence>
<accession>A0A9W7BKU9</accession>
<keyword evidence="4" id="KW-1185">Reference proteome</keyword>
<feature type="transmembrane region" description="Helical" evidence="1">
    <location>
        <begin position="102"/>
        <end position="123"/>
    </location>
</feature>
<dbReference type="Proteomes" id="UP001165085">
    <property type="component" value="Unassembled WGS sequence"/>
</dbReference>
<feature type="signal peptide" evidence="2">
    <location>
        <begin position="1"/>
        <end position="26"/>
    </location>
</feature>
<feature type="chain" id="PRO_5040981480" description="Transmembrane protein" evidence="2">
    <location>
        <begin position="27"/>
        <end position="161"/>
    </location>
</feature>